<dbReference type="Gene3D" id="3.90.25.10">
    <property type="entry name" value="UDP-galactose 4-epimerase, domain 1"/>
    <property type="match status" value="1"/>
</dbReference>
<reference evidence="2 3" key="1">
    <citation type="submission" date="2020-08" db="EMBL/GenBank/DDBJ databases">
        <title>Genomic Encyclopedia of Type Strains, Phase IV (KMG-IV): sequencing the most valuable type-strain genomes for metagenomic binning, comparative biology and taxonomic classification.</title>
        <authorList>
            <person name="Goeker M."/>
        </authorList>
    </citation>
    <scope>NUCLEOTIDE SEQUENCE [LARGE SCALE GENOMIC DNA]</scope>
    <source>
        <strain evidence="2 3">DSM 101806</strain>
    </source>
</reference>
<dbReference type="AlphaFoldDB" id="A0A7W6JWN1"/>
<dbReference type="PANTHER" id="PTHR43245:SF13">
    <property type="entry name" value="UDP-D-APIOSE_UDP-D-XYLOSE SYNTHASE 2"/>
    <property type="match status" value="1"/>
</dbReference>
<dbReference type="Gene3D" id="3.40.50.720">
    <property type="entry name" value="NAD(P)-binding Rossmann-like Domain"/>
    <property type="match status" value="1"/>
</dbReference>
<protein>
    <submittedName>
        <fullName evidence="2">Nucleoside-diphosphate-sugar epimerase</fullName>
    </submittedName>
</protein>
<dbReference type="Pfam" id="PF01370">
    <property type="entry name" value="Epimerase"/>
    <property type="match status" value="1"/>
</dbReference>
<gene>
    <name evidence="2" type="ORF">GGR46_003503</name>
</gene>
<organism evidence="2 3">
    <name type="scientific">Sphingomonas kyeonggiensis</name>
    <dbReference type="NCBI Taxonomy" id="1268553"/>
    <lineage>
        <taxon>Bacteria</taxon>
        <taxon>Pseudomonadati</taxon>
        <taxon>Pseudomonadota</taxon>
        <taxon>Alphaproteobacteria</taxon>
        <taxon>Sphingomonadales</taxon>
        <taxon>Sphingomonadaceae</taxon>
        <taxon>Sphingomonas</taxon>
    </lineage>
</organism>
<dbReference type="SUPFAM" id="SSF51735">
    <property type="entry name" value="NAD(P)-binding Rossmann-fold domains"/>
    <property type="match status" value="1"/>
</dbReference>
<evidence type="ECO:0000259" key="1">
    <source>
        <dbReference type="Pfam" id="PF01370"/>
    </source>
</evidence>
<name>A0A7W6JWN1_9SPHN</name>
<dbReference type="InterPro" id="IPR001509">
    <property type="entry name" value="Epimerase_deHydtase"/>
</dbReference>
<evidence type="ECO:0000313" key="2">
    <source>
        <dbReference type="EMBL" id="MBB4099931.1"/>
    </source>
</evidence>
<dbReference type="EMBL" id="JACIEH010000003">
    <property type="protein sequence ID" value="MBB4099931.1"/>
    <property type="molecule type" value="Genomic_DNA"/>
</dbReference>
<dbReference type="CDD" id="cd08946">
    <property type="entry name" value="SDR_e"/>
    <property type="match status" value="1"/>
</dbReference>
<proteinExistence type="predicted"/>
<dbReference type="InterPro" id="IPR036291">
    <property type="entry name" value="NAD(P)-bd_dom_sf"/>
</dbReference>
<comment type="caution">
    <text evidence="2">The sequence shown here is derived from an EMBL/GenBank/DDBJ whole genome shotgun (WGS) entry which is preliminary data.</text>
</comment>
<evidence type="ECO:0000313" key="3">
    <source>
        <dbReference type="Proteomes" id="UP000557392"/>
    </source>
</evidence>
<dbReference type="PANTHER" id="PTHR43245">
    <property type="entry name" value="BIFUNCTIONAL POLYMYXIN RESISTANCE PROTEIN ARNA"/>
    <property type="match status" value="1"/>
</dbReference>
<dbReference type="Proteomes" id="UP000557392">
    <property type="component" value="Unassembled WGS sequence"/>
</dbReference>
<feature type="domain" description="NAD-dependent epimerase/dehydratase" evidence="1">
    <location>
        <begin position="2"/>
        <end position="208"/>
    </location>
</feature>
<keyword evidence="3" id="KW-1185">Reference proteome</keyword>
<dbReference type="InterPro" id="IPR050177">
    <property type="entry name" value="Lipid_A_modif_metabolic_enz"/>
</dbReference>
<accession>A0A7W6JWN1</accession>
<sequence>MLRALQGSGADVVTIGRQAVDGVRAEHCRADLLRDDPEEIFGRVRATHLLHLAWYAEPGLYWRAPVNLDWVAASLRLFRAFAASGGTRAVLAGSCAEYDWVEGPLNETRSAIRPATLYGAAKAHLTDLLQRAAPDMGLSFASGRIFFPFGPDERSERLLGTLIKAGVEGTTAMLSAGTQRRDFIHVDDLASGLLALLHSDVEGPVNIGSGVALPVRRFVEIAIEGAPWPISVEFGARPLAPGEPVEVVADMSRLRDEVGFSPSATVEDRIRDAMRVACLAAGKAVA</sequence>